<evidence type="ECO:0000313" key="2">
    <source>
        <dbReference type="Proteomes" id="UP000258215"/>
    </source>
</evidence>
<dbReference type="RefSeq" id="YP_009880246.1">
    <property type="nucleotide sequence ID" value="NC_049433.1"/>
</dbReference>
<sequence length="72" mass="8176">MITAGYTVDLYCECVECKSCNWAWQEHHPRCGMKSYAGESWGDCARQARADGWMICRDKQTCFAPGHPRKSG</sequence>
<organism evidence="1 2">
    <name type="scientific">Escherichia phage EP75</name>
    <dbReference type="NCBI Taxonomy" id="2070200"/>
    <lineage>
        <taxon>Viruses</taxon>
        <taxon>Duplodnaviria</taxon>
        <taxon>Heunggongvirae</taxon>
        <taxon>Uroviricota</taxon>
        <taxon>Caudoviricetes</taxon>
        <taxon>Pantevenvirales</taxon>
        <taxon>Ackermannviridae</taxon>
        <taxon>Cvivirinae</taxon>
        <taxon>Kuttervirus</taxon>
        <taxon>Kuttervirus EP75</taxon>
    </lineage>
</organism>
<keyword evidence="2" id="KW-1185">Reference proteome</keyword>
<accession>A0A2Z3DNM3</accession>
<evidence type="ECO:0000313" key="1">
    <source>
        <dbReference type="EMBL" id="AVZ44981.1"/>
    </source>
</evidence>
<reference evidence="2" key="1">
    <citation type="submission" date="2018-01" db="EMBL/GenBank/DDBJ databases">
        <authorList>
            <person name="van Mierlo J.T."/>
            <person name="Hagens S."/>
            <person name="Witte S."/>
            <person name="Klamert S."/>
            <person name="van de Straat L."/>
        </authorList>
    </citation>
    <scope>NUCLEOTIDE SEQUENCE [LARGE SCALE GENOMIC DNA]</scope>
</reference>
<protein>
    <submittedName>
        <fullName evidence="1">Uncharacterized protein</fullName>
    </submittedName>
</protein>
<dbReference type="GeneID" id="55809494"/>
<name>A0A2Z3DNM3_9CAUD</name>
<dbReference type="EMBL" id="MG748547">
    <property type="protein sequence ID" value="AVZ44981.1"/>
    <property type="molecule type" value="Genomic_DNA"/>
</dbReference>
<proteinExistence type="predicted"/>
<dbReference type="KEGG" id="vg:55809494"/>
<dbReference type="Proteomes" id="UP000258215">
    <property type="component" value="Segment"/>
</dbReference>